<dbReference type="EMBL" id="ONZQ02000020">
    <property type="protein sequence ID" value="SPO07410.1"/>
    <property type="molecule type" value="Genomic_DNA"/>
</dbReference>
<dbReference type="PANTHER" id="PTHR43101">
    <property type="entry name" value="BETA-FRUCTOSIDASE"/>
    <property type="match status" value="1"/>
</dbReference>
<evidence type="ECO:0000256" key="4">
    <source>
        <dbReference type="ARBA" id="ARBA00023295"/>
    </source>
</evidence>
<feature type="compositionally biased region" description="Pro residues" evidence="5">
    <location>
        <begin position="1"/>
        <end position="12"/>
    </location>
</feature>
<evidence type="ECO:0000256" key="1">
    <source>
        <dbReference type="ARBA" id="ARBA00009902"/>
    </source>
</evidence>
<gene>
    <name evidence="7" type="ORF">DNG_10104</name>
</gene>
<dbReference type="InterPro" id="IPR023296">
    <property type="entry name" value="Glyco_hydro_beta-prop_sf"/>
</dbReference>
<feature type="domain" description="Glycosyl hydrolase family 32 N-terminal" evidence="6">
    <location>
        <begin position="31"/>
        <end position="322"/>
    </location>
</feature>
<keyword evidence="4" id="KW-0326">Glycosidase</keyword>
<feature type="region of interest" description="Disordered" evidence="5">
    <location>
        <begin position="1"/>
        <end position="22"/>
    </location>
</feature>
<evidence type="ECO:0000256" key="2">
    <source>
        <dbReference type="ARBA" id="ARBA00012758"/>
    </source>
</evidence>
<evidence type="ECO:0000313" key="8">
    <source>
        <dbReference type="Proteomes" id="UP001187682"/>
    </source>
</evidence>
<dbReference type="EC" id="3.2.1.26" evidence="2"/>
<sequence>MSPNEVPTPPPEGGAYSRPSPAQAAADAIPLLVEDTYHVFHLTTPPFTRHHPERLRSVWSRMRSTDLVEWHRDLEPSIKPSEDKTAPDADGAWTGAAVLGPDGRMNIFYTGYNLSDGGKQVILRATSGGKHGDSGFESPRTEIKFNGDGRLQLEDIDFRDPYIFFSESESRYWMIIASRLREGPYWSRGCIALLTSKDLDTWTFEPTPLYSPNDMFCPECPELFPLPNGKWYLVYSRFHAPDSGTVYRVADSPYGPFRVPRDGSNGRLDGRRWYAAKSCPKAGDPSKRVYFGWAGDFVDEEGKWLWGGDLGVPREVSADAEGHLRISVVAEVEDLFRKTSTPLLRDAVSPGLHLSSVGSAQMRFIDDVPADQDLLVKFGIAHCDAHSFGLVLQADETQKGYRLQFTPTTPGATHTVKLLTDFAPLDDFWADQYGLHLPRSVDGPELVRHDNVDLQRGVTMFIRGRVVEVFCGGRSITYRLPLPSQKASDVASQNAIDKAHRIGWFVNDGEVRLKDFSIAAGGQISRMRV</sequence>
<comment type="caution">
    <text evidence="7">The sequence shown here is derived from an EMBL/GenBank/DDBJ whole genome shotgun (WGS) entry which is preliminary data.</text>
</comment>
<reference evidence="7" key="1">
    <citation type="submission" date="2018-03" db="EMBL/GenBank/DDBJ databases">
        <authorList>
            <person name="Guldener U."/>
        </authorList>
    </citation>
    <scope>NUCLEOTIDE SEQUENCE</scope>
</reference>
<dbReference type="Pfam" id="PF00251">
    <property type="entry name" value="Glyco_hydro_32N"/>
    <property type="match status" value="1"/>
</dbReference>
<evidence type="ECO:0000256" key="5">
    <source>
        <dbReference type="SAM" id="MobiDB-lite"/>
    </source>
</evidence>
<proteinExistence type="inferred from homology"/>
<keyword evidence="3" id="KW-0378">Hydrolase</keyword>
<dbReference type="AlphaFoldDB" id="A0AAE8T004"/>
<dbReference type="PANTHER" id="PTHR43101:SF1">
    <property type="entry name" value="BETA-FRUCTOSIDASE"/>
    <property type="match status" value="1"/>
</dbReference>
<dbReference type="InterPro" id="IPR001362">
    <property type="entry name" value="Glyco_hydro_32"/>
</dbReference>
<dbReference type="SMART" id="SM00640">
    <property type="entry name" value="Glyco_32"/>
    <property type="match status" value="1"/>
</dbReference>
<dbReference type="SUPFAM" id="SSF75005">
    <property type="entry name" value="Arabinanase/levansucrase/invertase"/>
    <property type="match status" value="1"/>
</dbReference>
<evidence type="ECO:0000256" key="3">
    <source>
        <dbReference type="ARBA" id="ARBA00022801"/>
    </source>
</evidence>
<dbReference type="Proteomes" id="UP001187682">
    <property type="component" value="Unassembled WGS sequence"/>
</dbReference>
<evidence type="ECO:0000313" key="7">
    <source>
        <dbReference type="EMBL" id="SPO07410.1"/>
    </source>
</evidence>
<keyword evidence="8" id="KW-1185">Reference proteome</keyword>
<dbReference type="GO" id="GO:0004564">
    <property type="term" value="F:beta-fructofuranosidase activity"/>
    <property type="evidence" value="ECO:0007669"/>
    <property type="project" value="UniProtKB-EC"/>
</dbReference>
<dbReference type="GO" id="GO:0005975">
    <property type="term" value="P:carbohydrate metabolic process"/>
    <property type="evidence" value="ECO:0007669"/>
    <property type="project" value="InterPro"/>
</dbReference>
<organism evidence="7 8">
    <name type="scientific">Cephalotrichum gorgonifer</name>
    <dbReference type="NCBI Taxonomy" id="2041049"/>
    <lineage>
        <taxon>Eukaryota</taxon>
        <taxon>Fungi</taxon>
        <taxon>Dikarya</taxon>
        <taxon>Ascomycota</taxon>
        <taxon>Pezizomycotina</taxon>
        <taxon>Sordariomycetes</taxon>
        <taxon>Hypocreomycetidae</taxon>
        <taxon>Microascales</taxon>
        <taxon>Microascaceae</taxon>
        <taxon>Cephalotrichum</taxon>
    </lineage>
</organism>
<protein>
    <recommendedName>
        <fullName evidence="2">beta-fructofuranosidase</fullName>
        <ecNumber evidence="2">3.2.1.26</ecNumber>
    </recommendedName>
</protein>
<dbReference type="InterPro" id="IPR013148">
    <property type="entry name" value="Glyco_hydro_32_N"/>
</dbReference>
<name>A0AAE8T004_9PEZI</name>
<dbReference type="InterPro" id="IPR051214">
    <property type="entry name" value="GH32_Enzymes"/>
</dbReference>
<dbReference type="Gene3D" id="2.115.10.20">
    <property type="entry name" value="Glycosyl hydrolase domain, family 43"/>
    <property type="match status" value="1"/>
</dbReference>
<evidence type="ECO:0000259" key="6">
    <source>
        <dbReference type="Pfam" id="PF00251"/>
    </source>
</evidence>
<comment type="similarity">
    <text evidence="1">Belongs to the glycosyl hydrolase 32 family.</text>
</comment>
<accession>A0AAE8T004</accession>
<dbReference type="CDD" id="cd08995">
    <property type="entry name" value="GH32_EcAec43-like"/>
    <property type="match status" value="1"/>
</dbReference>